<dbReference type="RefSeq" id="XP_013773058.1">
    <property type="nucleotide sequence ID" value="XM_013917604.2"/>
</dbReference>
<dbReference type="PROSITE" id="PS51329">
    <property type="entry name" value="C_CAP_COFACTOR_C"/>
    <property type="match status" value="1"/>
</dbReference>
<keyword evidence="3" id="KW-0963">Cytoplasm</keyword>
<evidence type="ECO:0000259" key="8">
    <source>
        <dbReference type="PROSITE" id="PS51329"/>
    </source>
</evidence>
<dbReference type="Gene3D" id="2.160.20.70">
    <property type="match status" value="1"/>
</dbReference>
<evidence type="ECO:0000313" key="15">
    <source>
        <dbReference type="RefSeq" id="XP_022240000.1"/>
    </source>
</evidence>
<evidence type="ECO:0000313" key="16">
    <source>
        <dbReference type="RefSeq" id="XP_022240001.1"/>
    </source>
</evidence>
<gene>
    <name evidence="10 11 12 13 14 15 16" type="primary">LOC106458145</name>
</gene>
<keyword evidence="5" id="KW-0143">Chaperone</keyword>
<dbReference type="InterPro" id="IPR016098">
    <property type="entry name" value="CAP/MinC_C"/>
</dbReference>
<dbReference type="RefSeq" id="XP_022240001.1">
    <property type="nucleotide sequence ID" value="XM_022384293.1"/>
</dbReference>
<sequence>MAETKFDQLTDRLQKREDMRLAEQEKRKAERERATAAKEQNDFYFSNFTQIKQDIYKKLDECQCADKSKVFSILETISKDYQKLEKFLADSTMFLPSYDIRVAQETLKNIQEAIQDAESKFLPKKKFAFKNKKKAGVGKDIIDSLIKSHVRQEKKFDINDCGFEKLSNMNLEMNQNEVNKKDVGLNSLENCIVRIYGAPSTVHASGLRGCTVLIGPVSTSMFIEDCVDCIFAVACQQLRVHTTSRVTFYLHVTSRAIIEDSTELKFAPYSWDYKELDEHFELAGFNKSQNNWNMVDDFNWLALDVPSPNWSILKEDMRVTSW</sequence>
<accession>A0ABM1S8P4</accession>
<reference evidence="10 11" key="1">
    <citation type="submission" date="2025-05" db="UniProtKB">
        <authorList>
            <consortium name="RefSeq"/>
        </authorList>
    </citation>
    <scope>IDENTIFICATION</scope>
    <source>
        <tissue evidence="10 11">Muscle</tissue>
    </source>
</reference>
<evidence type="ECO:0000256" key="7">
    <source>
        <dbReference type="SAM" id="Coils"/>
    </source>
</evidence>
<dbReference type="RefSeq" id="XP_022240000.1">
    <property type="nucleotide sequence ID" value="XM_022384292.1"/>
</dbReference>
<organism evidence="9 14">
    <name type="scientific">Limulus polyphemus</name>
    <name type="common">Atlantic horseshoe crab</name>
    <dbReference type="NCBI Taxonomy" id="6850"/>
    <lineage>
        <taxon>Eukaryota</taxon>
        <taxon>Metazoa</taxon>
        <taxon>Ecdysozoa</taxon>
        <taxon>Arthropoda</taxon>
        <taxon>Chelicerata</taxon>
        <taxon>Merostomata</taxon>
        <taxon>Xiphosura</taxon>
        <taxon>Limulidae</taxon>
        <taxon>Limulus</taxon>
    </lineage>
</organism>
<dbReference type="GeneID" id="106458145"/>
<dbReference type="InterPro" id="IPR027684">
    <property type="entry name" value="TBCC"/>
</dbReference>
<evidence type="ECO:0000313" key="10">
    <source>
        <dbReference type="RefSeq" id="XP_013773058.1"/>
    </source>
</evidence>
<dbReference type="InterPro" id="IPR006599">
    <property type="entry name" value="CARP_motif"/>
</dbReference>
<evidence type="ECO:0000256" key="2">
    <source>
        <dbReference type="ARBA" id="ARBA00008848"/>
    </source>
</evidence>
<evidence type="ECO:0000313" key="12">
    <source>
        <dbReference type="RefSeq" id="XP_022239997.1"/>
    </source>
</evidence>
<feature type="coiled-coil region" evidence="7">
    <location>
        <begin position="12"/>
        <end position="42"/>
    </location>
</feature>
<dbReference type="RefSeq" id="XP_022239998.1">
    <property type="nucleotide sequence ID" value="XM_022384290.1"/>
</dbReference>
<dbReference type="InterPro" id="IPR017901">
    <property type="entry name" value="C-CAP_CF_C-like"/>
</dbReference>
<dbReference type="InterPro" id="IPR031925">
    <property type="entry name" value="TBCC_N"/>
</dbReference>
<dbReference type="PANTHER" id="PTHR15139">
    <property type="entry name" value="TUBULIN FOLDING COFACTOR C"/>
    <property type="match status" value="1"/>
</dbReference>
<keyword evidence="4" id="KW-0007">Acetylation</keyword>
<evidence type="ECO:0000256" key="6">
    <source>
        <dbReference type="ARBA" id="ARBA00026055"/>
    </source>
</evidence>
<feature type="domain" description="C-CAP/cofactor C-like" evidence="8">
    <location>
        <begin position="147"/>
        <end position="300"/>
    </location>
</feature>
<evidence type="ECO:0000313" key="14">
    <source>
        <dbReference type="RefSeq" id="XP_022239999.1"/>
    </source>
</evidence>
<evidence type="ECO:0000313" key="13">
    <source>
        <dbReference type="RefSeq" id="XP_022239998.1"/>
    </source>
</evidence>
<dbReference type="InterPro" id="IPR038397">
    <property type="entry name" value="TBCC_N_sf"/>
</dbReference>
<evidence type="ECO:0000256" key="4">
    <source>
        <dbReference type="ARBA" id="ARBA00022990"/>
    </source>
</evidence>
<protein>
    <submittedName>
        <fullName evidence="10 11">Tubulin-specific chaperone C-like</fullName>
    </submittedName>
</protein>
<evidence type="ECO:0000256" key="5">
    <source>
        <dbReference type="ARBA" id="ARBA00023186"/>
    </source>
</evidence>
<evidence type="ECO:0000256" key="3">
    <source>
        <dbReference type="ARBA" id="ARBA00022490"/>
    </source>
</evidence>
<name>A0ABM1S8P4_LIMPO</name>
<comment type="subcellular location">
    <subcellularLocation>
        <location evidence="1">Cytoplasm</location>
    </subcellularLocation>
</comment>
<proteinExistence type="inferred from homology"/>
<evidence type="ECO:0000256" key="1">
    <source>
        <dbReference type="ARBA" id="ARBA00004496"/>
    </source>
</evidence>
<dbReference type="SMART" id="SM00673">
    <property type="entry name" value="CARP"/>
    <property type="match status" value="2"/>
</dbReference>
<evidence type="ECO:0000313" key="9">
    <source>
        <dbReference type="Proteomes" id="UP000694941"/>
    </source>
</evidence>
<dbReference type="PANTHER" id="PTHR15139:SF0">
    <property type="entry name" value="TUBULIN-SPECIFIC CHAPERONE C"/>
    <property type="match status" value="1"/>
</dbReference>
<evidence type="ECO:0000313" key="11">
    <source>
        <dbReference type="RefSeq" id="XP_013773060.1"/>
    </source>
</evidence>
<keyword evidence="9" id="KW-1185">Reference proteome</keyword>
<dbReference type="InterPro" id="IPR012945">
    <property type="entry name" value="Tubulin-bd_cofactor_C_dom"/>
</dbReference>
<keyword evidence="7" id="KW-0175">Coiled coil</keyword>
<dbReference type="RefSeq" id="XP_013773060.1">
    <property type="nucleotide sequence ID" value="XM_013917606.2"/>
</dbReference>
<dbReference type="Gene3D" id="1.20.58.1250">
    <property type="entry name" value="Tubulin Binding Cofactor C, N-terminal domain"/>
    <property type="match status" value="1"/>
</dbReference>
<dbReference type="Pfam" id="PF07986">
    <property type="entry name" value="TBCC"/>
    <property type="match status" value="1"/>
</dbReference>
<dbReference type="RefSeq" id="XP_022239997.1">
    <property type="nucleotide sequence ID" value="XM_022384289.1"/>
</dbReference>
<dbReference type="Pfam" id="PF16752">
    <property type="entry name" value="TBCC_N"/>
    <property type="match status" value="1"/>
</dbReference>
<comment type="subunit">
    <text evidence="6">Supercomplex made of cofactors A to E. Cofactors A and D function by capturing and stabilizing tubulin in a quasi-native conformation. Cofactor E binds to the cofactor D-tubulin complex; interaction with cofactor C then causes the release of tubulin polypeptides that are committed to the native state.</text>
</comment>
<comment type="similarity">
    <text evidence="2">Belongs to the TBCC family.</text>
</comment>
<dbReference type="RefSeq" id="XP_022239999.1">
    <property type="nucleotide sequence ID" value="XM_022384291.1"/>
</dbReference>
<dbReference type="Proteomes" id="UP000694941">
    <property type="component" value="Unplaced"/>
</dbReference>